<feature type="compositionally biased region" description="Basic residues" evidence="2">
    <location>
        <begin position="1"/>
        <end position="13"/>
    </location>
</feature>
<comment type="similarity">
    <text evidence="1">Belongs to the LytR/CpsA/Psr (LCP) family.</text>
</comment>
<dbReference type="EMBL" id="QGGL01000018">
    <property type="protein sequence ID" value="PWK06984.1"/>
    <property type="molecule type" value="Genomic_DNA"/>
</dbReference>
<dbReference type="Proteomes" id="UP000245634">
    <property type="component" value="Unassembled WGS sequence"/>
</dbReference>
<dbReference type="PANTHER" id="PTHR33392">
    <property type="entry name" value="POLYISOPRENYL-TEICHOIC ACID--PEPTIDOGLYCAN TEICHOIC ACID TRANSFERASE TAGU"/>
    <property type="match status" value="1"/>
</dbReference>
<feature type="compositionally biased region" description="Basic and acidic residues" evidence="2">
    <location>
        <begin position="360"/>
        <end position="369"/>
    </location>
</feature>
<proteinExistence type="inferred from homology"/>
<evidence type="ECO:0000313" key="5">
    <source>
        <dbReference type="EMBL" id="PWK06984.1"/>
    </source>
</evidence>
<dbReference type="OrthoDB" id="27330at2"/>
<keyword evidence="6" id="KW-1185">Reference proteome</keyword>
<keyword evidence="3" id="KW-0472">Membrane</keyword>
<protein>
    <submittedName>
        <fullName evidence="5">LytR family transcriptional attenuator</fullName>
    </submittedName>
</protein>
<dbReference type="Pfam" id="PF03816">
    <property type="entry name" value="LytR_cpsA_psr"/>
    <property type="match status" value="1"/>
</dbReference>
<dbReference type="InterPro" id="IPR004474">
    <property type="entry name" value="LytR_CpsA_psr"/>
</dbReference>
<keyword evidence="3" id="KW-0812">Transmembrane</keyword>
<dbReference type="PANTHER" id="PTHR33392:SF6">
    <property type="entry name" value="POLYISOPRENYL-TEICHOIC ACID--PEPTIDOGLYCAN TEICHOIC ACID TRANSFERASE TAGU"/>
    <property type="match status" value="1"/>
</dbReference>
<feature type="compositionally biased region" description="Gly residues" evidence="2">
    <location>
        <begin position="377"/>
        <end position="396"/>
    </location>
</feature>
<dbReference type="RefSeq" id="WP_109690721.1">
    <property type="nucleotide sequence ID" value="NZ_QGGL01000018.1"/>
</dbReference>
<evidence type="ECO:0000256" key="3">
    <source>
        <dbReference type="SAM" id="Phobius"/>
    </source>
</evidence>
<feature type="compositionally biased region" description="Gly residues" evidence="2">
    <location>
        <begin position="403"/>
        <end position="497"/>
    </location>
</feature>
<dbReference type="Gene3D" id="3.40.630.190">
    <property type="entry name" value="LCP protein"/>
    <property type="match status" value="1"/>
</dbReference>
<dbReference type="NCBIfam" id="TIGR00350">
    <property type="entry name" value="lytR_cpsA_psr"/>
    <property type="match status" value="1"/>
</dbReference>
<keyword evidence="3" id="KW-1133">Transmembrane helix</keyword>
<gene>
    <name evidence="5" type="ORF">C7459_11852</name>
</gene>
<evidence type="ECO:0000259" key="4">
    <source>
        <dbReference type="Pfam" id="PF03816"/>
    </source>
</evidence>
<accession>A0A316D4T6</accession>
<evidence type="ECO:0000313" key="6">
    <source>
        <dbReference type="Proteomes" id="UP000245634"/>
    </source>
</evidence>
<evidence type="ECO:0000256" key="2">
    <source>
        <dbReference type="SAM" id="MobiDB-lite"/>
    </source>
</evidence>
<comment type="caution">
    <text evidence="5">The sequence shown here is derived from an EMBL/GenBank/DDBJ whole genome shotgun (WGS) entry which is preliminary data.</text>
</comment>
<feature type="transmembrane region" description="Helical" evidence="3">
    <location>
        <begin position="34"/>
        <end position="55"/>
    </location>
</feature>
<reference evidence="5 6" key="1">
    <citation type="submission" date="2018-05" db="EMBL/GenBank/DDBJ databases">
        <title>Genomic Encyclopedia of Type Strains, Phase IV (KMG-IV): sequencing the most valuable type-strain genomes for metagenomic binning, comparative biology and taxonomic classification.</title>
        <authorList>
            <person name="Goeker M."/>
        </authorList>
    </citation>
    <scope>NUCLEOTIDE SEQUENCE [LARGE SCALE GENOMIC DNA]</scope>
    <source>
        <strain evidence="5 6">DSM 18773</strain>
    </source>
</reference>
<evidence type="ECO:0000256" key="1">
    <source>
        <dbReference type="ARBA" id="ARBA00006068"/>
    </source>
</evidence>
<organism evidence="5 6">
    <name type="scientific">Tumebacillus permanentifrigoris</name>
    <dbReference type="NCBI Taxonomy" id="378543"/>
    <lineage>
        <taxon>Bacteria</taxon>
        <taxon>Bacillati</taxon>
        <taxon>Bacillota</taxon>
        <taxon>Bacilli</taxon>
        <taxon>Bacillales</taxon>
        <taxon>Alicyclobacillaceae</taxon>
        <taxon>Tumebacillus</taxon>
    </lineage>
</organism>
<dbReference type="AlphaFoldDB" id="A0A316D4T6"/>
<feature type="domain" description="Cell envelope-related transcriptional attenuator" evidence="4">
    <location>
        <begin position="102"/>
        <end position="248"/>
    </location>
</feature>
<feature type="region of interest" description="Disordered" evidence="2">
    <location>
        <begin position="340"/>
        <end position="520"/>
    </location>
</feature>
<dbReference type="InterPro" id="IPR050922">
    <property type="entry name" value="LytR/CpsA/Psr_CW_biosynth"/>
</dbReference>
<name>A0A316D4T6_9BACL</name>
<sequence length="520" mass="53821">MESRKDRHNRVKRPPAGPPGSGGQKPRFWKTKKFKWVMIGLLAVLLVVIGIYAYAIGNFVNNIQKPKDFSQAPVQAEVWSGTEPVNIVLLGVDNRNNDPHPRADSILVINVDPKTKKAKVMSVMRDTWYNIPGYDFEKINAANALGGPDLQLKTLRDFLQIPIHYYVKTDFQGFIKIVDALGGVDIDVEKDLNYADDGVYDIHLKKGFQHVDGTHALQYVRFRYDELGDYNRTMRQRKFLQAVADQMTSATGIIKLPKVLSEVEPYIETNMTSSDMLKLGQLMLSVDRNDIQQMQVPPRETSKDGYAGGGQMVILPDVYETQKKVYEFLSLDTTKLTKNTKTQPQEYYDPNPVVPANPRVEPDKPEPKPPVDPTKQGTGGTTPGTGGTTPGTGTDPGGTTTPGTGGTKPGGTGGTGGTTGGGTGGTGGTTGGGTGGTTGGGTGGTTGGGTGGTTGGGTGGTTGGGTGGTTGGGTGGTTGGGTGGTTGGGGSGGGTTPGTGTTPTPGTGGGVPTPAPVTTP</sequence>
<feature type="region of interest" description="Disordered" evidence="2">
    <location>
        <begin position="1"/>
        <end position="27"/>
    </location>
</feature>